<gene>
    <name evidence="2" type="ordered locus">Despr_3229</name>
</gene>
<protein>
    <recommendedName>
        <fullName evidence="1">DUF1737 domain-containing protein</fullName>
    </recommendedName>
</protein>
<sequence>MKLYSCITGPDDETFCKRVSDKLNRGWQLHGGPTLTFDGRTVIAGQALVKEVEGEVFTMDTTISAY</sequence>
<dbReference type="RefSeq" id="WP_015725880.1">
    <property type="nucleotide sequence ID" value="NC_014972.1"/>
</dbReference>
<evidence type="ECO:0000313" key="3">
    <source>
        <dbReference type="Proteomes" id="UP000006365"/>
    </source>
</evidence>
<evidence type="ECO:0000259" key="1">
    <source>
        <dbReference type="Pfam" id="PF08410"/>
    </source>
</evidence>
<dbReference type="Proteomes" id="UP000006365">
    <property type="component" value="Chromosome"/>
</dbReference>
<reference evidence="2 3" key="1">
    <citation type="journal article" date="2011" name="Stand. Genomic Sci.">
        <title>Complete genome sequence of Desulfobulbus propionicus type strain (1pr3).</title>
        <authorList>
            <person name="Pagani I."/>
            <person name="Lapidus A."/>
            <person name="Nolan M."/>
            <person name="Lucas S."/>
            <person name="Hammon N."/>
            <person name="Deshpande S."/>
            <person name="Cheng J.F."/>
            <person name="Chertkov O."/>
            <person name="Davenport K."/>
            <person name="Tapia R."/>
            <person name="Han C."/>
            <person name="Goodwin L."/>
            <person name="Pitluck S."/>
            <person name="Liolios K."/>
            <person name="Mavromatis K."/>
            <person name="Ivanova N."/>
            <person name="Mikhailova N."/>
            <person name="Pati A."/>
            <person name="Chen A."/>
            <person name="Palaniappan K."/>
            <person name="Land M."/>
            <person name="Hauser L."/>
            <person name="Chang Y.J."/>
            <person name="Jeffries C.D."/>
            <person name="Detter J.C."/>
            <person name="Brambilla E."/>
            <person name="Kannan K.P."/>
            <person name="Djao O.D."/>
            <person name="Rohde M."/>
            <person name="Pukall R."/>
            <person name="Spring S."/>
            <person name="Goker M."/>
            <person name="Sikorski J."/>
            <person name="Woyke T."/>
            <person name="Bristow J."/>
            <person name="Eisen J.A."/>
            <person name="Markowitz V."/>
            <person name="Hugenholtz P."/>
            <person name="Kyrpides N.C."/>
            <person name="Klenk H.P."/>
        </authorList>
    </citation>
    <scope>NUCLEOTIDE SEQUENCE [LARGE SCALE GENOMIC DNA]</scope>
    <source>
        <strain evidence="3">ATCC 33891 / DSM 2032 / 1pr3</strain>
    </source>
</reference>
<proteinExistence type="predicted"/>
<dbReference type="KEGG" id="dpr:Despr_3229"/>
<organism evidence="2 3">
    <name type="scientific">Desulfobulbus propionicus (strain ATCC 33891 / DSM 2032 / VKM B-1956 / 1pr3)</name>
    <dbReference type="NCBI Taxonomy" id="577650"/>
    <lineage>
        <taxon>Bacteria</taxon>
        <taxon>Pseudomonadati</taxon>
        <taxon>Thermodesulfobacteriota</taxon>
        <taxon>Desulfobulbia</taxon>
        <taxon>Desulfobulbales</taxon>
        <taxon>Desulfobulbaceae</taxon>
        <taxon>Desulfobulbus</taxon>
    </lineage>
</organism>
<dbReference type="AlphaFoldDB" id="A0A7U3YQ70"/>
<name>A0A7U3YQ70_DESPD</name>
<accession>A0A7U3YQ70</accession>
<dbReference type="Pfam" id="PF08410">
    <property type="entry name" value="DUF1737"/>
    <property type="match status" value="1"/>
</dbReference>
<dbReference type="EMBL" id="CP002364">
    <property type="protein sequence ID" value="ADW19356.1"/>
    <property type="molecule type" value="Genomic_DNA"/>
</dbReference>
<evidence type="ECO:0000313" key="2">
    <source>
        <dbReference type="EMBL" id="ADW19356.1"/>
    </source>
</evidence>
<feature type="domain" description="DUF1737" evidence="1">
    <location>
        <begin position="1"/>
        <end position="51"/>
    </location>
</feature>
<keyword evidence="3" id="KW-1185">Reference proteome</keyword>
<dbReference type="InterPro" id="IPR013619">
    <property type="entry name" value="DUF1737"/>
</dbReference>